<evidence type="ECO:0000256" key="1">
    <source>
        <dbReference type="ARBA" id="ARBA00000695"/>
    </source>
</evidence>
<dbReference type="EC" id="4.2.2.2" evidence="5 11"/>
<dbReference type="UniPathway" id="UPA00545">
    <property type="reaction ID" value="UER00824"/>
</dbReference>
<evidence type="ECO:0000256" key="4">
    <source>
        <dbReference type="ARBA" id="ARBA00010980"/>
    </source>
</evidence>
<comment type="subcellular location">
    <subcellularLocation>
        <location evidence="2">Secreted</location>
        <location evidence="2">Cell wall</location>
    </subcellularLocation>
</comment>
<keyword evidence="6" id="KW-0134">Cell wall</keyword>
<evidence type="ECO:0000256" key="7">
    <source>
        <dbReference type="ARBA" id="ARBA00022723"/>
    </source>
</evidence>
<dbReference type="GO" id="GO:0046872">
    <property type="term" value="F:metal ion binding"/>
    <property type="evidence" value="ECO:0007669"/>
    <property type="project" value="UniProtKB-KW"/>
</dbReference>
<dbReference type="PANTHER" id="PTHR31683">
    <property type="entry name" value="PECTATE LYASE 18-RELATED"/>
    <property type="match status" value="1"/>
</dbReference>
<feature type="signal peptide" evidence="11">
    <location>
        <begin position="1"/>
        <end position="22"/>
    </location>
</feature>
<dbReference type="InterPro" id="IPR002022">
    <property type="entry name" value="Pec_lyase"/>
</dbReference>
<keyword evidence="8 11" id="KW-0732">Signal</keyword>
<dbReference type="GO" id="GO:0030570">
    <property type="term" value="F:pectate lyase activity"/>
    <property type="evidence" value="ECO:0007669"/>
    <property type="project" value="UniProtKB-EC"/>
</dbReference>
<dbReference type="PANTHER" id="PTHR31683:SF11">
    <property type="entry name" value="PECTATE LYASE"/>
    <property type="match status" value="1"/>
</dbReference>
<evidence type="ECO:0000256" key="2">
    <source>
        <dbReference type="ARBA" id="ARBA00004191"/>
    </source>
</evidence>
<sequence length="530" mass="57018">MLSTTCILLICLSSFLSPIVRATLTLNLTLPHQHPDPEAVVQEVQRRVNASVSRRQMLSVHEKDQCSTGNPIDDCWRCNSNWQVNRQRLADCGIGFGQDAMGGKGGQIYVVTDSSDRDVARPVPGTLRYAVIQTEPLWIVFSADMTIKLKHELIINSFKTIDGRGANVHIVGNGCLTLQSVSNVIIHNIHIHHCKPSGHADIASSPTHVGWRGVSDGDGISIYSARKIWIDHCTLSYCTDGLIDAIMGSTGITITNNHFSHHDEVMLLGHNDNYLPDSGMQVTIAFNHFGPALVQRMPRCRRGYIHVVNNDFTQWEMYAIGGSANPTINSQGNRYIAPANQNAKEMKEAAAKAIVLMHARSATIRVAVTKRVDTNEGDWTGWNWRTEGDMMVNGAFFVPSGGGLSTQYAKASSVEPKSAALIDQLTSTAGVFGDPRDKSVSLPGFSGGGSISGATSNTGHGTSSTSNGDDDYFGMIFGSGSSSAAGPMTPTPSPSFSIFLSLLIILVISFTTNCGAQLSLPLLLLSSSLL</sequence>
<dbReference type="PRINTS" id="PR00807">
    <property type="entry name" value="AMBALLERGEN"/>
</dbReference>
<feature type="chain" id="PRO_5029943885" description="Pectate lyase" evidence="11">
    <location>
        <begin position="23"/>
        <end position="530"/>
    </location>
</feature>
<name>A0A7J6FBP0_CANSA</name>
<evidence type="ECO:0000313" key="14">
    <source>
        <dbReference type="Proteomes" id="UP000525078"/>
    </source>
</evidence>
<proteinExistence type="inferred from homology"/>
<dbReference type="InterPro" id="IPR045032">
    <property type="entry name" value="PEL"/>
</dbReference>
<dbReference type="Pfam" id="PF00544">
    <property type="entry name" value="Pectate_lyase_4"/>
    <property type="match status" value="1"/>
</dbReference>
<keyword evidence="10 11" id="KW-0456">Lyase</keyword>
<reference evidence="13 14" key="1">
    <citation type="journal article" date="2020" name="bioRxiv">
        <title>Sequence and annotation of 42 cannabis genomes reveals extensive copy number variation in cannabinoid synthesis and pathogen resistance genes.</title>
        <authorList>
            <person name="Mckernan K.J."/>
            <person name="Helbert Y."/>
            <person name="Kane L.T."/>
            <person name="Ebling H."/>
            <person name="Zhang L."/>
            <person name="Liu B."/>
            <person name="Eaton Z."/>
            <person name="Mclaughlin S."/>
            <person name="Kingan S."/>
            <person name="Baybayan P."/>
            <person name="Concepcion G."/>
            <person name="Jordan M."/>
            <person name="Riva A."/>
            <person name="Barbazuk W."/>
            <person name="Harkins T."/>
        </authorList>
    </citation>
    <scope>NUCLEOTIDE SEQUENCE [LARGE SCALE GENOMIC DNA]</scope>
    <source>
        <strain evidence="14">cv. Jamaican Lion 4</strain>
        <tissue evidence="13">Leaf</tissue>
    </source>
</reference>
<dbReference type="Proteomes" id="UP000525078">
    <property type="component" value="Unassembled WGS sequence"/>
</dbReference>
<dbReference type="SUPFAM" id="SSF51126">
    <property type="entry name" value="Pectin lyase-like"/>
    <property type="match status" value="1"/>
</dbReference>
<comment type="pathway">
    <text evidence="3 11">Glycan metabolism; pectin degradation; 2-dehydro-3-deoxy-D-gluconate from pectin: step 2/5.</text>
</comment>
<gene>
    <name evidence="13" type="ORF">F8388_002666</name>
</gene>
<evidence type="ECO:0000313" key="13">
    <source>
        <dbReference type="EMBL" id="KAF4368055.1"/>
    </source>
</evidence>
<keyword evidence="9 11" id="KW-0106">Calcium</keyword>
<keyword evidence="7 11" id="KW-0479">Metal-binding</keyword>
<accession>A0A7J6FBP0</accession>
<dbReference type="InterPro" id="IPR012334">
    <property type="entry name" value="Pectin_lyas_fold"/>
</dbReference>
<dbReference type="AlphaFoldDB" id="A0A7J6FBP0"/>
<dbReference type="SMART" id="SM00656">
    <property type="entry name" value="Amb_all"/>
    <property type="match status" value="1"/>
</dbReference>
<evidence type="ECO:0000256" key="8">
    <source>
        <dbReference type="ARBA" id="ARBA00022729"/>
    </source>
</evidence>
<evidence type="ECO:0000259" key="12">
    <source>
        <dbReference type="SMART" id="SM00656"/>
    </source>
</evidence>
<dbReference type="GO" id="GO:0045490">
    <property type="term" value="P:pectin catabolic process"/>
    <property type="evidence" value="ECO:0007669"/>
    <property type="project" value="UniProtKB-UniPathway"/>
</dbReference>
<feature type="domain" description="Pectate lyase" evidence="12">
    <location>
        <begin position="144"/>
        <end position="341"/>
    </location>
</feature>
<dbReference type="InterPro" id="IPR011050">
    <property type="entry name" value="Pectin_lyase_fold/virulence"/>
</dbReference>
<organism evidence="13 14">
    <name type="scientific">Cannabis sativa</name>
    <name type="common">Hemp</name>
    <name type="synonym">Marijuana</name>
    <dbReference type="NCBI Taxonomy" id="3483"/>
    <lineage>
        <taxon>Eukaryota</taxon>
        <taxon>Viridiplantae</taxon>
        <taxon>Streptophyta</taxon>
        <taxon>Embryophyta</taxon>
        <taxon>Tracheophyta</taxon>
        <taxon>Spermatophyta</taxon>
        <taxon>Magnoliopsida</taxon>
        <taxon>eudicotyledons</taxon>
        <taxon>Gunneridae</taxon>
        <taxon>Pentapetalae</taxon>
        <taxon>rosids</taxon>
        <taxon>fabids</taxon>
        <taxon>Rosales</taxon>
        <taxon>Cannabaceae</taxon>
        <taxon>Cannabis</taxon>
    </lineage>
</organism>
<dbReference type="InterPro" id="IPR018082">
    <property type="entry name" value="AmbAllergen"/>
</dbReference>
<comment type="cofactor">
    <cofactor evidence="11">
        <name>Ca(2+)</name>
        <dbReference type="ChEBI" id="CHEBI:29108"/>
    </cofactor>
    <text evidence="11">Binds 1 Ca(2+) ion. Required for its activity.</text>
</comment>
<evidence type="ECO:0000256" key="3">
    <source>
        <dbReference type="ARBA" id="ARBA00005220"/>
    </source>
</evidence>
<evidence type="ECO:0000256" key="5">
    <source>
        <dbReference type="ARBA" id="ARBA00012272"/>
    </source>
</evidence>
<dbReference type="FunFam" id="2.160.20.10:FF:000009">
    <property type="entry name" value="Pectate lyase"/>
    <property type="match status" value="1"/>
</dbReference>
<dbReference type="EMBL" id="JAATIP010000137">
    <property type="protein sequence ID" value="KAF4368055.1"/>
    <property type="molecule type" value="Genomic_DNA"/>
</dbReference>
<evidence type="ECO:0000256" key="6">
    <source>
        <dbReference type="ARBA" id="ARBA00022512"/>
    </source>
</evidence>
<evidence type="ECO:0000256" key="11">
    <source>
        <dbReference type="RuleBase" id="RU361123"/>
    </source>
</evidence>
<comment type="similarity">
    <text evidence="4 11">Belongs to the polysaccharide lyase 1 family.</text>
</comment>
<comment type="catalytic activity">
    <reaction evidence="1 11">
        <text>Eliminative cleavage of (1-&gt;4)-alpha-D-galacturonan to give oligosaccharides with 4-deoxy-alpha-D-galact-4-enuronosyl groups at their non-reducing ends.</text>
        <dbReference type="EC" id="4.2.2.2"/>
    </reaction>
</comment>
<evidence type="ECO:0000256" key="10">
    <source>
        <dbReference type="ARBA" id="ARBA00023239"/>
    </source>
</evidence>
<evidence type="ECO:0000256" key="9">
    <source>
        <dbReference type="ARBA" id="ARBA00022837"/>
    </source>
</evidence>
<dbReference type="Gene3D" id="2.160.20.10">
    <property type="entry name" value="Single-stranded right-handed beta-helix, Pectin lyase-like"/>
    <property type="match status" value="1"/>
</dbReference>
<protein>
    <recommendedName>
        <fullName evidence="5 11">Pectate lyase</fullName>
        <ecNumber evidence="5 11">4.2.2.2</ecNumber>
    </recommendedName>
</protein>
<keyword evidence="6" id="KW-0964">Secreted</keyword>
<comment type="caution">
    <text evidence="13">The sequence shown here is derived from an EMBL/GenBank/DDBJ whole genome shotgun (WGS) entry which is preliminary data.</text>
</comment>